<dbReference type="PANTHER" id="PTHR10204">
    <property type="entry name" value="NAD P H OXIDOREDUCTASE-RELATED"/>
    <property type="match status" value="1"/>
</dbReference>
<dbReference type="EMBL" id="JAZHFV010000006">
    <property type="protein sequence ID" value="MEX4009295.1"/>
    <property type="molecule type" value="Genomic_DNA"/>
</dbReference>
<keyword evidence="5" id="KW-1185">Reference proteome</keyword>
<dbReference type="SUPFAM" id="SSF52218">
    <property type="entry name" value="Flavoproteins"/>
    <property type="match status" value="1"/>
</dbReference>
<dbReference type="InterPro" id="IPR051545">
    <property type="entry name" value="NAD(P)H_dehydrogenase_qn"/>
</dbReference>
<dbReference type="InterPro" id="IPR003680">
    <property type="entry name" value="Flavodoxin_fold"/>
</dbReference>
<dbReference type="RefSeq" id="WP_368804230.1">
    <property type="nucleotide sequence ID" value="NZ_JAZHFV010000006.1"/>
</dbReference>
<proteinExistence type="inferred from homology"/>
<evidence type="ECO:0000259" key="3">
    <source>
        <dbReference type="Pfam" id="PF02525"/>
    </source>
</evidence>
<feature type="domain" description="Flavodoxin-like fold" evidence="3">
    <location>
        <begin position="1"/>
        <end position="189"/>
    </location>
</feature>
<dbReference type="EC" id="1.-.-.-" evidence="4"/>
<evidence type="ECO:0000313" key="4">
    <source>
        <dbReference type="EMBL" id="MEX4009295.1"/>
    </source>
</evidence>
<dbReference type="InterPro" id="IPR029039">
    <property type="entry name" value="Flavoprotein-like_sf"/>
</dbReference>
<organism evidence="4 5">
    <name type="scientific">Neoaquamicrobium sediminum</name>
    <dbReference type="NCBI Taxonomy" id="1849104"/>
    <lineage>
        <taxon>Bacteria</taxon>
        <taxon>Pseudomonadati</taxon>
        <taxon>Pseudomonadota</taxon>
        <taxon>Alphaproteobacteria</taxon>
        <taxon>Hyphomicrobiales</taxon>
        <taxon>Phyllobacteriaceae</taxon>
        <taxon>Neoaquamicrobium</taxon>
    </lineage>
</organism>
<reference evidence="4 5" key="1">
    <citation type="submission" date="2024-01" db="EMBL/GenBank/DDBJ databases">
        <title>New evidence supports the origin of RcGTA from prophage.</title>
        <authorList>
            <person name="Xu Y."/>
            <person name="Liu B."/>
            <person name="Chen F."/>
        </authorList>
    </citation>
    <scope>NUCLEOTIDE SEQUENCE [LARGE SCALE GENOMIC DNA]</scope>
    <source>
        <strain evidence="4 5">CBW1107-2</strain>
    </source>
</reference>
<name>A0ABV3WX92_9HYPH</name>
<accession>A0ABV3WX92</accession>
<dbReference type="GO" id="GO:0016491">
    <property type="term" value="F:oxidoreductase activity"/>
    <property type="evidence" value="ECO:0007669"/>
    <property type="project" value="UniProtKB-KW"/>
</dbReference>
<dbReference type="Gene3D" id="3.40.50.360">
    <property type="match status" value="1"/>
</dbReference>
<comment type="similarity">
    <text evidence="1">Belongs to the NAD(P)H dehydrogenase (quinone) family.</text>
</comment>
<gene>
    <name evidence="4" type="ORF">V1479_18440</name>
</gene>
<evidence type="ECO:0000313" key="5">
    <source>
        <dbReference type="Proteomes" id="UP001559025"/>
    </source>
</evidence>
<comment type="caution">
    <text evidence="4">The sequence shown here is derived from an EMBL/GenBank/DDBJ whole genome shotgun (WGS) entry which is preliminary data.</text>
</comment>
<dbReference type="PANTHER" id="PTHR10204:SF34">
    <property type="entry name" value="NAD(P)H DEHYDROGENASE [QUINONE] 1 ISOFORM 1"/>
    <property type="match status" value="1"/>
</dbReference>
<keyword evidence="2 4" id="KW-0560">Oxidoreductase</keyword>
<dbReference type="Pfam" id="PF02525">
    <property type="entry name" value="Flavodoxin_2"/>
    <property type="match status" value="1"/>
</dbReference>
<dbReference type="Proteomes" id="UP001559025">
    <property type="component" value="Unassembled WGS sequence"/>
</dbReference>
<evidence type="ECO:0000256" key="2">
    <source>
        <dbReference type="ARBA" id="ARBA00023002"/>
    </source>
</evidence>
<sequence length="253" mass="28424">MQAHIVHVHPEPASFNAALTQRARTILKATGAAVTVSDLYASRFDPVEAAEHYRNRSDPAAFSALAEQRHAWQTDTVPIDVAREIEALSKADLLVIQFPLWWHGPPAMLKGWFDRVFMNGGLYTSRKRYDAGHFRGRRAILSITTGAPEAAFGPGARGGDPETMLWPLHYSLHYMGFTVLAPFWTFGVQGHGYVYEQDDSLSTRLTTQLDRWQHRLETIGRAPTLAFPAWEDWDRQGQPLESTRVRAPSVAQS</sequence>
<protein>
    <submittedName>
        <fullName evidence="4">NAD(P)H-dependent oxidoreductase</fullName>
        <ecNumber evidence="4">1.-.-.-</ecNumber>
    </submittedName>
</protein>
<evidence type="ECO:0000256" key="1">
    <source>
        <dbReference type="ARBA" id="ARBA00006252"/>
    </source>
</evidence>